<proteinExistence type="predicted"/>
<reference evidence="1 2" key="1">
    <citation type="submission" date="2021-06" db="EMBL/GenBank/DDBJ databases">
        <authorList>
            <person name="Palmer J.M."/>
        </authorList>
    </citation>
    <scope>NUCLEOTIDE SEQUENCE [LARGE SCALE GENOMIC DNA]</scope>
    <source>
        <strain evidence="1 2">XC_2019</strain>
        <tissue evidence="1">Muscle</tissue>
    </source>
</reference>
<organism evidence="1 2">
    <name type="scientific">Xenoophorus captivus</name>
    <dbReference type="NCBI Taxonomy" id="1517983"/>
    <lineage>
        <taxon>Eukaryota</taxon>
        <taxon>Metazoa</taxon>
        <taxon>Chordata</taxon>
        <taxon>Craniata</taxon>
        <taxon>Vertebrata</taxon>
        <taxon>Euteleostomi</taxon>
        <taxon>Actinopterygii</taxon>
        <taxon>Neopterygii</taxon>
        <taxon>Teleostei</taxon>
        <taxon>Neoteleostei</taxon>
        <taxon>Acanthomorphata</taxon>
        <taxon>Ovalentaria</taxon>
        <taxon>Atherinomorphae</taxon>
        <taxon>Cyprinodontiformes</taxon>
        <taxon>Goodeidae</taxon>
        <taxon>Xenoophorus</taxon>
    </lineage>
</organism>
<accession>A0ABV0SIM6</accession>
<dbReference type="Proteomes" id="UP001434883">
    <property type="component" value="Unassembled WGS sequence"/>
</dbReference>
<gene>
    <name evidence="1" type="ORF">XENOCAPTIV_022102</name>
</gene>
<comment type="caution">
    <text evidence="1">The sequence shown here is derived from an EMBL/GenBank/DDBJ whole genome shotgun (WGS) entry which is preliminary data.</text>
</comment>
<protein>
    <submittedName>
        <fullName evidence="1">Uncharacterized protein</fullName>
    </submittedName>
</protein>
<dbReference type="EMBL" id="JAHRIN010080515">
    <property type="protein sequence ID" value="MEQ2219696.1"/>
    <property type="molecule type" value="Genomic_DNA"/>
</dbReference>
<keyword evidence="2" id="KW-1185">Reference proteome</keyword>
<evidence type="ECO:0000313" key="2">
    <source>
        <dbReference type="Proteomes" id="UP001434883"/>
    </source>
</evidence>
<evidence type="ECO:0000313" key="1">
    <source>
        <dbReference type="EMBL" id="MEQ2219696.1"/>
    </source>
</evidence>
<sequence length="99" mass="11271">MPSVTYFIKDMSLPCTTRNNYPCFYFVQLGLLQQAFSLFKPGMSVGIHTCLQTVHKAVTRVSTWANRKCHITPVLSTCICSQDFRIQCKILVDQPNIEP</sequence>
<name>A0ABV0SIM6_9TELE</name>